<evidence type="ECO:0000313" key="2">
    <source>
        <dbReference type="EMBL" id="PAX06843.1"/>
    </source>
</evidence>
<reference evidence="3" key="1">
    <citation type="submission" date="2017-09" db="EMBL/GenBank/DDBJ databases">
        <authorList>
            <person name="Feng G."/>
            <person name="Zhu H."/>
        </authorList>
    </citation>
    <scope>NUCLEOTIDE SEQUENCE [LARGE SCALE GENOMIC DNA]</scope>
    <source>
        <strain evidence="3">1PNM-20</strain>
    </source>
</reference>
<feature type="transmembrane region" description="Helical" evidence="1">
    <location>
        <begin position="94"/>
        <end position="114"/>
    </location>
</feature>
<organism evidence="2 3">
    <name type="scientific">Sphingomonas lenta</name>
    <dbReference type="NCBI Taxonomy" id="1141887"/>
    <lineage>
        <taxon>Bacteria</taxon>
        <taxon>Pseudomonadati</taxon>
        <taxon>Pseudomonadota</taxon>
        <taxon>Alphaproteobacteria</taxon>
        <taxon>Sphingomonadales</taxon>
        <taxon>Sphingomonadaceae</taxon>
        <taxon>Sphingomonas</taxon>
    </lineage>
</organism>
<dbReference type="Proteomes" id="UP000218151">
    <property type="component" value="Unassembled WGS sequence"/>
</dbReference>
<dbReference type="EMBL" id="NSLI01000004">
    <property type="protein sequence ID" value="PAX06843.1"/>
    <property type="molecule type" value="Genomic_DNA"/>
</dbReference>
<feature type="transmembrane region" description="Helical" evidence="1">
    <location>
        <begin position="70"/>
        <end position="88"/>
    </location>
</feature>
<keyword evidence="1" id="KW-1133">Transmembrane helix</keyword>
<keyword evidence="3" id="KW-1185">Reference proteome</keyword>
<accession>A0A2A2SCA1</accession>
<comment type="caution">
    <text evidence="2">The sequence shown here is derived from an EMBL/GenBank/DDBJ whole genome shotgun (WGS) entry which is preliminary data.</text>
</comment>
<proteinExistence type="predicted"/>
<dbReference type="AlphaFoldDB" id="A0A2A2SCA1"/>
<name>A0A2A2SCA1_9SPHN</name>
<keyword evidence="1" id="KW-0472">Membrane</keyword>
<dbReference type="RefSeq" id="WP_095998668.1">
    <property type="nucleotide sequence ID" value="NZ_NSLI01000004.1"/>
</dbReference>
<keyword evidence="1" id="KW-0812">Transmembrane</keyword>
<feature type="transmembrane region" description="Helical" evidence="1">
    <location>
        <begin position="43"/>
        <end position="63"/>
    </location>
</feature>
<evidence type="ECO:0000313" key="3">
    <source>
        <dbReference type="Proteomes" id="UP000218151"/>
    </source>
</evidence>
<gene>
    <name evidence="2" type="ORF">CKY28_12230</name>
</gene>
<evidence type="ECO:0000256" key="1">
    <source>
        <dbReference type="SAM" id="Phobius"/>
    </source>
</evidence>
<sequence>MRRFLSVVGGAVVAIVVMLALESLAHAVAGGRPASVEAMSTPAKLMVLAGYFLGTFAGALAALRLSGWPAAAWIVGVLVLAGGVANLVTIPHPLWMQTATLLLPALAVAAALRLGQRRGLVHNSAGRGVPA</sequence>
<protein>
    <submittedName>
        <fullName evidence="2">Uncharacterized protein</fullName>
    </submittedName>
</protein>